<dbReference type="InterPro" id="IPR021109">
    <property type="entry name" value="Peptidase_aspartic_dom_sf"/>
</dbReference>
<feature type="domain" description="Peptidase A1" evidence="2">
    <location>
        <begin position="5"/>
        <end position="63"/>
    </location>
</feature>
<gene>
    <name evidence="3" type="ORF">ANCCAN_25067</name>
</gene>
<reference evidence="3 4" key="1">
    <citation type="submission" date="2014-10" db="EMBL/GenBank/DDBJ databases">
        <title>Draft genome of the hookworm Ancylostoma caninum.</title>
        <authorList>
            <person name="Mitreva M."/>
        </authorList>
    </citation>
    <scope>NUCLEOTIDE SEQUENCE [LARGE SCALE GENOMIC DNA]</scope>
    <source>
        <strain evidence="3 4">Baltimore</strain>
    </source>
</reference>
<accession>A0A368FG76</accession>
<comment type="caution">
    <text evidence="3">The sequence shown here is derived from an EMBL/GenBank/DDBJ whole genome shotgun (WGS) entry which is preliminary data.</text>
</comment>
<feature type="compositionally biased region" description="Basic and acidic residues" evidence="1">
    <location>
        <begin position="1"/>
        <end position="11"/>
    </location>
</feature>
<evidence type="ECO:0000313" key="3">
    <source>
        <dbReference type="EMBL" id="RCN29177.1"/>
    </source>
</evidence>
<protein>
    <recommendedName>
        <fullName evidence="2">Peptidase A1 domain-containing protein</fullName>
    </recommendedName>
</protein>
<evidence type="ECO:0000259" key="2">
    <source>
        <dbReference type="Pfam" id="PF00026"/>
    </source>
</evidence>
<dbReference type="InterPro" id="IPR033121">
    <property type="entry name" value="PEPTIDASE_A1"/>
</dbReference>
<keyword evidence="4" id="KW-1185">Reference proteome</keyword>
<evidence type="ECO:0000256" key="1">
    <source>
        <dbReference type="SAM" id="MobiDB-lite"/>
    </source>
</evidence>
<proteinExistence type="predicted"/>
<dbReference type="Pfam" id="PF00026">
    <property type="entry name" value="Asp"/>
    <property type="match status" value="1"/>
</dbReference>
<dbReference type="Proteomes" id="UP000252519">
    <property type="component" value="Unassembled WGS sequence"/>
</dbReference>
<organism evidence="3 4">
    <name type="scientific">Ancylostoma caninum</name>
    <name type="common">Dog hookworm</name>
    <dbReference type="NCBI Taxonomy" id="29170"/>
    <lineage>
        <taxon>Eukaryota</taxon>
        <taxon>Metazoa</taxon>
        <taxon>Ecdysozoa</taxon>
        <taxon>Nematoda</taxon>
        <taxon>Chromadorea</taxon>
        <taxon>Rhabditida</taxon>
        <taxon>Rhabditina</taxon>
        <taxon>Rhabditomorpha</taxon>
        <taxon>Strongyloidea</taxon>
        <taxon>Ancylostomatidae</taxon>
        <taxon>Ancylostomatinae</taxon>
        <taxon>Ancylostoma</taxon>
    </lineage>
</organism>
<dbReference type="Gene3D" id="2.40.70.10">
    <property type="entry name" value="Acid Proteases"/>
    <property type="match status" value="1"/>
</dbReference>
<dbReference type="SUPFAM" id="SSF50630">
    <property type="entry name" value="Acid proteases"/>
    <property type="match status" value="1"/>
</dbReference>
<dbReference type="EMBL" id="JOJR01002086">
    <property type="protein sequence ID" value="RCN29177.1"/>
    <property type="molecule type" value="Genomic_DNA"/>
</dbReference>
<evidence type="ECO:0000313" key="4">
    <source>
        <dbReference type="Proteomes" id="UP000252519"/>
    </source>
</evidence>
<dbReference type="AlphaFoldDB" id="A0A368FG76"/>
<feature type="region of interest" description="Disordered" evidence="1">
    <location>
        <begin position="1"/>
        <end position="23"/>
    </location>
</feature>
<sequence>MSSRRRCDGKGKFAPNKSSTFTPLNKNWRSIAYLGGAASGVLGSDRVNAIDRESLRQLFTLTTCKELVTLALRTQCPAAARD</sequence>
<name>A0A368FG76_ANCCA</name>